<keyword evidence="3 4" id="KW-0119">Carbohydrate metabolism</keyword>
<dbReference type="PANTHER" id="PTHR11280">
    <property type="entry name" value="GLUCOSAMINE-6-PHOSPHATE ISOMERASE"/>
    <property type="match status" value="1"/>
</dbReference>
<dbReference type="Proteomes" id="UP000712157">
    <property type="component" value="Unassembled WGS sequence"/>
</dbReference>
<dbReference type="AlphaFoldDB" id="A0A949K299"/>
<dbReference type="InterPro" id="IPR037171">
    <property type="entry name" value="NagB/RpiA_transferase-like"/>
</dbReference>
<reference evidence="6" key="1">
    <citation type="submission" date="2021-06" db="EMBL/GenBank/DDBJ databases">
        <title>Description of novel taxa of the family Lachnospiraceae.</title>
        <authorList>
            <person name="Chaplin A.V."/>
            <person name="Sokolova S.R."/>
            <person name="Pikina A.P."/>
            <person name="Korzhanova M."/>
            <person name="Belova V."/>
            <person name="Korostin D."/>
            <person name="Efimov B.A."/>
        </authorList>
    </citation>
    <scope>NUCLEOTIDE SEQUENCE</scope>
    <source>
        <strain evidence="6">ASD5720</strain>
    </source>
</reference>
<feature type="active site" description="Proton acceptor; for ring-opening step" evidence="4">
    <location>
        <position position="138"/>
    </location>
</feature>
<evidence type="ECO:0000256" key="1">
    <source>
        <dbReference type="ARBA" id="ARBA00000644"/>
    </source>
</evidence>
<comment type="catalytic activity">
    <reaction evidence="1 4">
        <text>alpha-D-glucosamine 6-phosphate + H2O = beta-D-fructose 6-phosphate + NH4(+)</text>
        <dbReference type="Rhea" id="RHEA:12172"/>
        <dbReference type="ChEBI" id="CHEBI:15377"/>
        <dbReference type="ChEBI" id="CHEBI:28938"/>
        <dbReference type="ChEBI" id="CHEBI:57634"/>
        <dbReference type="ChEBI" id="CHEBI:75989"/>
        <dbReference type="EC" id="3.5.99.6"/>
    </reaction>
</comment>
<sequence>MRILKAKDYLEMSRKAANLIAAQVIMKPDCVLGLATGSTPIGLYQQLIQGYQQGDLDFSQVRTANLDEYKGLTRENDQSYYYFMHQNLFKSINVKEENTNIPDGTVADSAAECARYDEVIRALGGVDLQLLGLGHNGHIGFNEPADSFAKGTHCVDLTESTIEANKRFFASADDVPRQAYTMGIQTIMGARKILVVVNGEAKADIVQKAFFGPVTPQVPASILQFHPDVTLVGDEAALSKIN</sequence>
<feature type="active site" description="For ring-opening step" evidence="4">
    <location>
        <position position="136"/>
    </location>
</feature>
<dbReference type="GO" id="GO:0042802">
    <property type="term" value="F:identical protein binding"/>
    <property type="evidence" value="ECO:0007669"/>
    <property type="project" value="TreeGrafter"/>
</dbReference>
<dbReference type="SUPFAM" id="SSF100950">
    <property type="entry name" value="NagB/RpiA/CoA transferase-like"/>
    <property type="match status" value="1"/>
</dbReference>
<evidence type="ECO:0000259" key="5">
    <source>
        <dbReference type="Pfam" id="PF01182"/>
    </source>
</evidence>
<protein>
    <recommendedName>
        <fullName evidence="4">Glucosamine-6-phosphate deaminase</fullName>
        <ecNumber evidence="4">3.5.99.6</ecNumber>
    </recommendedName>
    <alternativeName>
        <fullName evidence="4">GlcN6P deaminase</fullName>
        <shortName evidence="4">GNPDA</shortName>
    </alternativeName>
    <alternativeName>
        <fullName evidence="4">Glucosamine-6-phosphate isomerase</fullName>
    </alternativeName>
</protein>
<dbReference type="InterPro" id="IPR004547">
    <property type="entry name" value="Glucosamine6P_isomerase"/>
</dbReference>
<dbReference type="GO" id="GO:0004342">
    <property type="term" value="F:glucosamine-6-phosphate deaminase activity"/>
    <property type="evidence" value="ECO:0007669"/>
    <property type="project" value="UniProtKB-UniRule"/>
</dbReference>
<accession>A0A949K299</accession>
<organism evidence="6 7">
    <name type="scientific">Diplocloster agilis</name>
    <dbReference type="NCBI Taxonomy" id="2850323"/>
    <lineage>
        <taxon>Bacteria</taxon>
        <taxon>Bacillati</taxon>
        <taxon>Bacillota</taxon>
        <taxon>Clostridia</taxon>
        <taxon>Lachnospirales</taxon>
        <taxon>Lachnospiraceae</taxon>
        <taxon>Diplocloster</taxon>
    </lineage>
</organism>
<dbReference type="CDD" id="cd01399">
    <property type="entry name" value="GlcN6P_deaminase"/>
    <property type="match status" value="1"/>
</dbReference>
<comment type="function">
    <text evidence="4">Catalyzes the reversible isomerization-deamination of glucosamine 6-phosphate (GlcN6P) to form fructose 6-phosphate (Fru6P) and ammonium ion.</text>
</comment>
<proteinExistence type="inferred from homology"/>
<feature type="active site" description="For ring-opening step" evidence="4">
    <location>
        <position position="143"/>
    </location>
</feature>
<comment type="similarity">
    <text evidence="4">Belongs to the glucosamine/galactosamine-6-phosphate isomerase family. NagB subfamily.</text>
</comment>
<feature type="active site" description="Proton acceptor; for enolization step" evidence="4">
    <location>
        <position position="67"/>
    </location>
</feature>
<dbReference type="EC" id="3.5.99.6" evidence="4"/>
<dbReference type="FunFam" id="3.40.50.1360:FF:000003">
    <property type="entry name" value="Glucosamine-6-phosphate deaminase"/>
    <property type="match status" value="1"/>
</dbReference>
<dbReference type="Pfam" id="PF01182">
    <property type="entry name" value="Glucosamine_iso"/>
    <property type="match status" value="1"/>
</dbReference>
<comment type="caution">
    <text evidence="6">The sequence shown here is derived from an EMBL/GenBank/DDBJ whole genome shotgun (WGS) entry which is preliminary data.</text>
</comment>
<dbReference type="GO" id="GO:0019262">
    <property type="term" value="P:N-acetylneuraminate catabolic process"/>
    <property type="evidence" value="ECO:0007669"/>
    <property type="project" value="UniProtKB-UniRule"/>
</dbReference>
<comment type="caution">
    <text evidence="4">Lacks conserved residue(s) required for the propagation of feature annotation.</text>
</comment>
<dbReference type="EMBL" id="JAHQCW010000034">
    <property type="protein sequence ID" value="MBU9738384.1"/>
    <property type="molecule type" value="Genomic_DNA"/>
</dbReference>
<gene>
    <name evidence="4 6" type="primary">nagB</name>
    <name evidence="6" type="ORF">KTH89_17710</name>
</gene>
<keyword evidence="7" id="KW-1185">Reference proteome</keyword>
<evidence type="ECO:0000313" key="7">
    <source>
        <dbReference type="Proteomes" id="UP000712157"/>
    </source>
</evidence>
<dbReference type="InterPro" id="IPR018321">
    <property type="entry name" value="Glucosamine6P_isomerase_CS"/>
</dbReference>
<evidence type="ECO:0000313" key="6">
    <source>
        <dbReference type="EMBL" id="MBU9738384.1"/>
    </source>
</evidence>
<dbReference type="GO" id="GO:0005737">
    <property type="term" value="C:cytoplasm"/>
    <property type="evidence" value="ECO:0007669"/>
    <property type="project" value="TreeGrafter"/>
</dbReference>
<evidence type="ECO:0000256" key="2">
    <source>
        <dbReference type="ARBA" id="ARBA00022801"/>
    </source>
</evidence>
<dbReference type="Gene3D" id="3.40.50.1360">
    <property type="match status" value="1"/>
</dbReference>
<dbReference type="GO" id="GO:0006046">
    <property type="term" value="P:N-acetylglucosamine catabolic process"/>
    <property type="evidence" value="ECO:0007669"/>
    <property type="project" value="UniProtKB-UniRule"/>
</dbReference>
<evidence type="ECO:0000256" key="3">
    <source>
        <dbReference type="ARBA" id="ARBA00023277"/>
    </source>
</evidence>
<dbReference type="NCBIfam" id="TIGR00502">
    <property type="entry name" value="nagB"/>
    <property type="match status" value="1"/>
</dbReference>
<dbReference type="PANTHER" id="PTHR11280:SF5">
    <property type="entry name" value="GLUCOSAMINE-6-PHOSPHATE ISOMERASE"/>
    <property type="match status" value="1"/>
</dbReference>
<feature type="domain" description="Glucosamine/galactosamine-6-phosphate isomerase" evidence="5">
    <location>
        <begin position="14"/>
        <end position="224"/>
    </location>
</feature>
<comment type="pathway">
    <text evidence="4">Amino-sugar metabolism; N-acetylneuraminate degradation; D-fructose 6-phosphate from N-acetylneuraminate: step 5/5.</text>
</comment>
<dbReference type="GO" id="GO:0005975">
    <property type="term" value="P:carbohydrate metabolic process"/>
    <property type="evidence" value="ECO:0007669"/>
    <property type="project" value="InterPro"/>
</dbReference>
<dbReference type="GO" id="GO:0006043">
    <property type="term" value="P:glucosamine catabolic process"/>
    <property type="evidence" value="ECO:0007669"/>
    <property type="project" value="TreeGrafter"/>
</dbReference>
<dbReference type="InterPro" id="IPR006148">
    <property type="entry name" value="Glc/Gal-6P_isomerase"/>
</dbReference>
<dbReference type="PROSITE" id="PS01161">
    <property type="entry name" value="GLC_GALNAC_ISOMERASE"/>
    <property type="match status" value="1"/>
</dbReference>
<dbReference type="HAMAP" id="MF_01241">
    <property type="entry name" value="GlcN6P_deamin"/>
    <property type="match status" value="1"/>
</dbReference>
<name>A0A949K299_9FIRM</name>
<dbReference type="RefSeq" id="WP_238722578.1">
    <property type="nucleotide sequence ID" value="NZ_JAHQCW010000034.1"/>
</dbReference>
<keyword evidence="2 4" id="KW-0378">Hydrolase</keyword>
<evidence type="ECO:0000256" key="4">
    <source>
        <dbReference type="HAMAP-Rule" id="MF_01241"/>
    </source>
</evidence>